<proteinExistence type="predicted"/>
<protein>
    <submittedName>
        <fullName evidence="1">Uncharacterized protein</fullName>
    </submittedName>
</protein>
<evidence type="ECO:0000313" key="1">
    <source>
        <dbReference type="EMBL" id="MFD1050512.1"/>
    </source>
</evidence>
<evidence type="ECO:0000313" key="2">
    <source>
        <dbReference type="Proteomes" id="UP001597045"/>
    </source>
</evidence>
<gene>
    <name evidence="1" type="ORF">ACFQ1S_35805</name>
</gene>
<name>A0ABW3MKF3_9PSEU</name>
<dbReference type="Proteomes" id="UP001597045">
    <property type="component" value="Unassembled WGS sequence"/>
</dbReference>
<reference evidence="2" key="1">
    <citation type="journal article" date="2019" name="Int. J. Syst. Evol. Microbiol.">
        <title>The Global Catalogue of Microorganisms (GCM) 10K type strain sequencing project: providing services to taxonomists for standard genome sequencing and annotation.</title>
        <authorList>
            <consortium name="The Broad Institute Genomics Platform"/>
            <consortium name="The Broad Institute Genome Sequencing Center for Infectious Disease"/>
            <person name="Wu L."/>
            <person name="Ma J."/>
        </authorList>
    </citation>
    <scope>NUCLEOTIDE SEQUENCE [LARGE SCALE GENOMIC DNA]</scope>
    <source>
        <strain evidence="2">JCM 31486</strain>
    </source>
</reference>
<organism evidence="1 2">
    <name type="scientific">Kibdelosporangium lantanae</name>
    <dbReference type="NCBI Taxonomy" id="1497396"/>
    <lineage>
        <taxon>Bacteria</taxon>
        <taxon>Bacillati</taxon>
        <taxon>Actinomycetota</taxon>
        <taxon>Actinomycetes</taxon>
        <taxon>Pseudonocardiales</taxon>
        <taxon>Pseudonocardiaceae</taxon>
        <taxon>Kibdelosporangium</taxon>
    </lineage>
</organism>
<keyword evidence="2" id="KW-1185">Reference proteome</keyword>
<dbReference type="EMBL" id="JBHTIS010002896">
    <property type="protein sequence ID" value="MFD1050512.1"/>
    <property type="molecule type" value="Genomic_DNA"/>
</dbReference>
<comment type="caution">
    <text evidence="1">The sequence shown here is derived from an EMBL/GenBank/DDBJ whole genome shotgun (WGS) entry which is preliminary data.</text>
</comment>
<accession>A0ABW3MKF3</accession>
<sequence length="65" mass="7166">MNATLTSPTFAREDHPVGEITLFPVRRPADRVSALVGYRVHGLPNATVPVTRVDVLDFVAYDTDK</sequence>